<dbReference type="GO" id="GO:0008305">
    <property type="term" value="C:integrin complex"/>
    <property type="evidence" value="ECO:0007669"/>
    <property type="project" value="InterPro"/>
</dbReference>
<dbReference type="PANTHER" id="PTHR23221:SF7">
    <property type="entry name" value="PHOSPHATIDYLINOSITOL-GLYCAN-SPECIFIC PHOSPHOLIPASE D"/>
    <property type="match status" value="1"/>
</dbReference>
<evidence type="ECO:0008006" key="7">
    <source>
        <dbReference type="Google" id="ProtNLM"/>
    </source>
</evidence>
<dbReference type="KEGG" id="bthg:MS2017_1309"/>
<dbReference type="Proteomes" id="UP000278334">
    <property type="component" value="Chromosome"/>
</dbReference>
<dbReference type="InterPro" id="IPR028994">
    <property type="entry name" value="Integrin_alpha_N"/>
</dbReference>
<evidence type="ECO:0000256" key="3">
    <source>
        <dbReference type="ARBA" id="ARBA00022801"/>
    </source>
</evidence>
<dbReference type="SMART" id="SM00191">
    <property type="entry name" value="Int_alpha"/>
    <property type="match status" value="28"/>
</dbReference>
<organism evidence="5 6">
    <name type="scientific">Bathymodiolus thermophilus thioautotrophic gill symbiont</name>
    <dbReference type="NCBI Taxonomy" id="2360"/>
    <lineage>
        <taxon>Bacteria</taxon>
        <taxon>Pseudomonadati</taxon>
        <taxon>Pseudomonadota</taxon>
        <taxon>Gammaproteobacteria</taxon>
        <taxon>sulfur-oxidizing symbionts</taxon>
    </lineage>
</organism>
<dbReference type="Gene3D" id="2.130.10.130">
    <property type="entry name" value="Integrin alpha, N-terminal"/>
    <property type="match status" value="16"/>
</dbReference>
<dbReference type="GO" id="GO:0005509">
    <property type="term" value="F:calcium ion binding"/>
    <property type="evidence" value="ECO:0007669"/>
    <property type="project" value="InterPro"/>
</dbReference>
<evidence type="ECO:0000256" key="2">
    <source>
        <dbReference type="ARBA" id="ARBA00022737"/>
    </source>
</evidence>
<dbReference type="GO" id="GO:0016787">
    <property type="term" value="F:hydrolase activity"/>
    <property type="evidence" value="ECO:0007669"/>
    <property type="project" value="UniProtKB-KW"/>
</dbReference>
<dbReference type="GO" id="GO:0007155">
    <property type="term" value="P:cell adhesion"/>
    <property type="evidence" value="ECO:0007669"/>
    <property type="project" value="InterPro"/>
</dbReference>
<dbReference type="InterPro" id="IPR001343">
    <property type="entry name" value="Hemolysn_Ca-bd"/>
</dbReference>
<gene>
    <name evidence="5" type="ORF">MS2017_1309</name>
</gene>
<dbReference type="PRINTS" id="PR01185">
    <property type="entry name" value="INTEGRINA"/>
</dbReference>
<dbReference type="PANTHER" id="PTHR23221">
    <property type="entry name" value="GLYCOSYLPHOSPHATIDYLINOSITOL PHOSPHOLIPASE D"/>
    <property type="match status" value="1"/>
</dbReference>
<keyword evidence="2" id="KW-0677">Repeat</keyword>
<dbReference type="InterPro" id="IPR013519">
    <property type="entry name" value="Int_alpha_beta-p"/>
</dbReference>
<dbReference type="SUPFAM" id="SSF69318">
    <property type="entry name" value="Integrin alpha N-terminal domain"/>
    <property type="match status" value="8"/>
</dbReference>
<keyword evidence="1" id="KW-0732">Signal</keyword>
<evidence type="ECO:0000256" key="4">
    <source>
        <dbReference type="ARBA" id="ARBA00023180"/>
    </source>
</evidence>
<dbReference type="Pfam" id="PF01839">
    <property type="entry name" value="FG-GAP"/>
    <property type="match status" value="24"/>
</dbReference>
<protein>
    <recommendedName>
        <fullName evidence="7">Cadherin domain-containing protein</fullName>
    </recommendedName>
</protein>
<dbReference type="PROSITE" id="PS51470">
    <property type="entry name" value="FG_GAP"/>
    <property type="match status" value="23"/>
</dbReference>
<sequence length="3382" mass="344908">MKTTQLKASQMTVQATVKKNHKEIDFAVKNTQQAQEQADTTHLPNTKDFNSKDPYSIAEKTDDNLGQVAHYFNDKQFIGSTIDASIDQGSSKVDMLTINNNAAPAIEATTDNIATTITGIFSAGKYINGNVNSVKVYKADGSGTLISTTTLDDNGQITITLTGTNANYTGAVYIKLTKTGISHQDELNGTEALDSDLFAVAYLNSGANTINITVRSSIAAKILGVDKTTTAITLNETDINKCNEEVNAAFGLSGSAIDTNVDTINSSGDESNTLAKQAGQVAAALSGMRNTTATNTFEKVIEQIADVIANNGALNKATSTALATGAIAVQAQAQANKAITTADIDETHAGSAAAALKIAKDAVTTASTTATNAQKQALATAQEAYNKAVSANQEATSFVKLATNTVTHFNNLIIPISNITISNNTGVVSFITNDSTLTISATLDNALSTGKKLWGSIDNGETWTDISTTNTDIIWSNDNKTIAWRQTLTADTNSSVQFAITKTLTTTTATPSEIKDDIDGGIASHNYIYDSSAPVFDTSNASTIDIPQNENLEATVIYIAVTTDANAVTYKLSGADADKFNIDKNSGEIKYNAKQPTVSEGTTATHHITITATDAAGNASNKNIVINLENPFTIGVPQAFNSRSVVTVVAQGFVMNGEKAGDQSGSSVSSAGDVNGDGLDDLIIGAFWADPTSGDKAGKSFVVFGKTNATAINLSDIASGIGGFVINGENENDWSGRAVSSAGDVNGDGFDDLIVSAHMAKSTSKFFAGKTSVVFGKGNDTTAVNLSDIASGVGGFAISGVGVGDLSGYSLSSAGDVNGDGLDDLIIGAWGADTAAGKSYVVFGKNTNTSAVDLSEVEAGTGGFVINGENDSDYSGYSVSTAGDVNGDGFDDLIVGAFGVDSADGIKAGSSYVVFGKKDNTDAVNLSSVATGIGGFVIKGESAEDYSGYSVSSAGDVNGDGLSDLIVGAYAADSDQENTGKTFVVFGKKDTNAVNLSSIIAGIGGFVVNGENAWDFSSHSISLAGDVNGDGLSDLIIGAYGVNLNNMLNVGRTYVVFGKADNAAIDLSDITLGMGGFIIDGENSDRSGFSVSSAGDVNGDGLDDLIVGAPKANSVAGKSYVVFGKTNTAAVKLSDVSNGIGSAGHAIDFQGNQSEYTGTSADELFVAGLSNNILRGNGGADVFNAGAGDDTIIINGDNLAKLYSNKLSSHLLARVDGGGGTDTLKLEGSNLFLDLIDIDNGRIQDIEIINLGSSSNTLRLGLKDLLDISSETNVLKVIGNSGASVEVIGLEKSNTSKAVNGITYKVYFHADAPTAKLWVEQNLLVSISVAQGFVINGANTGDQSGYSVSSAGDVNGDGLDDLIVGACKADPAGGADAGKSYVVFGKNVNTTTVNLSEIVFGTGGFVINGENIYDNSGFSVSSAGDINGDGLDDLIVGSYLSDPANVMGAGKTFVVFGKNNDTAAIHLSNITSGTGGFVINGENADDQSGRSVSSVGDVNGDGLDDLIIGAHHADLNGVDRVGRSFVVFGKKNDTAAINLSNIASGVGGFVINGENANDYSGSSVSSAGDVNGDGLDDLIVSAYRASVTDSADNEGKSYVVFGRKSDTTAINLSDIVSGTGGFVINGEHALDQSGTSIASAGDVNGDGLGDLIVSAHINSNNTSKSFVVFGKKNDTTAINLSNIAFGTGGFVINGENAGDFGGYSVSSAGDVNGDGLDDLIVGAYKASPAGGNKAGKSFVVFGKRGDTTAINLSDIASGTGGFVINGENAGDFSGYSVSSAGDVNGDGLDDLIIGAYAADNKTGKSFVVFGKTNTKAVNLLDVSKSIGFIGHIIDFQGDINANKNDTLVGTAVNELFVAGLGNDTLIGNGGTDVFNAGAGNDTIVINGDNLAKLYSNKFSSHLLARVNGGGNTDTLKLEGDNLFLNLVKIDNGRIQDIEIIDLRSNSNVLRLNLKDLLDISSETNTLKVIGNSGGNVEAIGFTKLGADETVDGVTYEVYSHADAPTARLWVEQNLIVSTFVAQGFVIKGENISDISGRSVSSAGDVNGDGLDDLIVGANWADPTGGTNAGKSYVVFGKVDPTAINLSNIALGIGGFVINGEKAHDNSGYSVSSAGDVNGDGLDDVIIGAYKAQSISGNEAGKSFVVFGKKNDTTAINLSNINLGIGGYTINGDKIGDWSGYSVSSAGDVNGDGLDDVIIGAYKAGSEVGKSFVVFGKTNRSSIHLSNIAAGINGFVINGEKAGDWSGYSVSSAGDVNGDGLDDLIVGAEKSDSTVGGQVGKSFVVFGRKNDTAAVDLSNIASGTGGFVINGENAEDYSGCSVSSAGDVNGDGLDDLIVGAYQANSTAGVNVGKSYVVFGKTNTTAVNLSNIASGTGGFVINGENVYDNSGYSVSSAGDVNGDGLEDVIIGANKANALGAIDIGKSYVVFGKMNTTVVNLSDIASGTGGFIINGENTSDYSGTSVSSAGDVNGDGLDDLIVGANWADTLDNNAGKSYVIFGKTDTKAINLTEISKGKGFSSHAIDFQGNKGEYIGTPVNELFVAGSGNNILIGNGGADVFNAGAGNDIIVINGDNLDKLYSNKLNSHLLARVDGGGGTDILKLVGTNLDLDLTNIDNGRIQDIEIIDLTGSGDNTLALSLSDLLDISSETNVLKVTGNVGDKVEFKTPGFEKSNTNESMDGVIYKVYSHTGAPTAKLWVKQGLTVSFPSSQGFTINGEGADDWSGLSVSSAGDVNGDGLDDVIVGAYRATPGGYHSGKSYVVFGKTNATTVNLSDITSGTGGFVINGDKVDDHSGYSVSSIGDFNGDGLDDLIVGAYRASPTGGSKAGKTYVVLGKTDTVAVNLSEINNTGGLVINGYKTGDWSGYSVSSAGDVNGDGLADVIIGAYKADPAGSKSAGKSFVVFGTIFTNAIKLFDVNGGAEGFVINGENAWDYSGFSVSSAGDVNGDGLDDLIVGTVLTGKSYVVFGRTNDTTAVELSSIAAGTGGFIINGEGDCVSSAGDVNGDGLDDLIIGYSNARSPAGACAGRSFVVFGKKNDTTAINLSTIANGTGGFVINGGRSGDWSGHSVSSAGDVNGDGLDDLIVGAASGGTGFGKSFVVFGKTDTSAVNLSDVGFGTGGFIINGEGDGDKSGVSVSSAGDINSDGLDDLIIGALWADTASGANAGKSYVVFGKTDTKAVHLSNVSKGTGFIGHAIDFQGDTNGDKNDTLAGTSADELFVAGLGNDILTGNGGTDVFNAGAGNDTIIINNDNLAKLYSNTLSSNLLARVNGGGNTDTLKLAGANLNLDLTRIDNGRIQDIEIIDLTGSGDNILKLNLNDLLDISSETNVLKVVGDSGDKVDIELSNIAFIKDFTETKNGITYDVYSNPNAITAKLWIDQDLGVI</sequence>
<evidence type="ECO:0000313" key="5">
    <source>
        <dbReference type="EMBL" id="AYQ57004.1"/>
    </source>
</evidence>
<dbReference type="EMBL" id="CP024634">
    <property type="protein sequence ID" value="AYQ57004.1"/>
    <property type="molecule type" value="Genomic_DNA"/>
</dbReference>
<reference evidence="5 6" key="1">
    <citation type="submission" date="2017-11" db="EMBL/GenBank/DDBJ databases">
        <title>Genome sequence of the bacterial symbiont EPR9N from a vent mussel Bathymodiolus thermophilus.</title>
        <authorList>
            <person name="Won Y.-J."/>
        </authorList>
    </citation>
    <scope>NUCLEOTIDE SEQUENCE [LARGE SCALE GENOMIC DNA]</scope>
    <source>
        <strain evidence="5 6">EPR9N</strain>
    </source>
</reference>
<dbReference type="InterPro" id="IPR000413">
    <property type="entry name" value="Integrin_alpha"/>
</dbReference>
<dbReference type="Pfam" id="PF00353">
    <property type="entry name" value="HemolysinCabind"/>
    <property type="match status" value="4"/>
</dbReference>
<dbReference type="RefSeq" id="WP_122951673.1">
    <property type="nucleotide sequence ID" value="NZ_CP024634.1"/>
</dbReference>
<keyword evidence="4" id="KW-0325">Glycoprotein</keyword>
<accession>A0A3G3IN59</accession>
<dbReference type="InterPro" id="IPR013517">
    <property type="entry name" value="FG-GAP"/>
</dbReference>
<evidence type="ECO:0000256" key="1">
    <source>
        <dbReference type="ARBA" id="ARBA00022729"/>
    </source>
</evidence>
<name>A0A3G3IN59_9GAMM</name>
<keyword evidence="3" id="KW-0378">Hydrolase</keyword>
<evidence type="ECO:0000313" key="6">
    <source>
        <dbReference type="Proteomes" id="UP000278334"/>
    </source>
</evidence>
<proteinExistence type="predicted"/>